<dbReference type="OrthoDB" id="4827574at2"/>
<gene>
    <name evidence="2" type="ORF">CUZ56_01822</name>
</gene>
<evidence type="ECO:0000313" key="3">
    <source>
        <dbReference type="Proteomes" id="UP000286947"/>
    </source>
</evidence>
<dbReference type="InterPro" id="IPR018958">
    <property type="entry name" value="Knr4/Smi1-like_dom"/>
</dbReference>
<dbReference type="Proteomes" id="UP000286947">
    <property type="component" value="Unassembled WGS sequence"/>
</dbReference>
<dbReference type="AlphaFoldDB" id="A0A433SCS3"/>
<proteinExistence type="predicted"/>
<organism evidence="2 3">
    <name type="scientific">Saezia sanguinis</name>
    <dbReference type="NCBI Taxonomy" id="1965230"/>
    <lineage>
        <taxon>Bacteria</taxon>
        <taxon>Pseudomonadati</taxon>
        <taxon>Pseudomonadota</taxon>
        <taxon>Betaproteobacteria</taxon>
        <taxon>Burkholderiales</taxon>
        <taxon>Saeziaceae</taxon>
        <taxon>Saezia</taxon>
    </lineage>
</organism>
<protein>
    <recommendedName>
        <fullName evidence="1">Knr4/Smi1-like domain-containing protein</fullName>
    </recommendedName>
</protein>
<reference evidence="2 3" key="1">
    <citation type="submission" date="2018-01" db="EMBL/GenBank/DDBJ databases">
        <title>Saezia sanguinis gen. nov., sp. nov., in the order Burkholderiales isolated from human blood.</title>
        <authorList>
            <person name="Medina-Pascual M.J."/>
            <person name="Valdezate S."/>
            <person name="Monzon S."/>
            <person name="Cuesta I."/>
            <person name="Carrasco G."/>
            <person name="Villalon P."/>
            <person name="Saez-Nieto J.A."/>
        </authorList>
    </citation>
    <scope>NUCLEOTIDE SEQUENCE [LARGE SCALE GENOMIC DNA]</scope>
    <source>
        <strain evidence="2 3">CNM695-12</strain>
    </source>
</reference>
<dbReference type="Gene3D" id="3.40.1580.10">
    <property type="entry name" value="SMI1/KNR4-like"/>
    <property type="match status" value="1"/>
</dbReference>
<dbReference type="Pfam" id="PF14568">
    <property type="entry name" value="SUKH_6"/>
    <property type="match status" value="1"/>
</dbReference>
<keyword evidence="3" id="KW-1185">Reference proteome</keyword>
<dbReference type="SUPFAM" id="SSF160631">
    <property type="entry name" value="SMI1/KNR4-like"/>
    <property type="match status" value="1"/>
</dbReference>
<accession>A0A433SCS3</accession>
<dbReference type="EMBL" id="PQSP01000004">
    <property type="protein sequence ID" value="RUS66542.1"/>
    <property type="molecule type" value="Genomic_DNA"/>
</dbReference>
<feature type="domain" description="Knr4/Smi1-like" evidence="1">
    <location>
        <begin position="32"/>
        <end position="172"/>
    </location>
</feature>
<comment type="caution">
    <text evidence="2">The sequence shown here is derived from an EMBL/GenBank/DDBJ whole genome shotgun (WGS) entry which is preliminary data.</text>
</comment>
<sequence length="333" mass="36723">MTSTSSTCFPNFDLTHFWEDSDYAAKEYTGSYPDAATIASLENELGYKLPAAYIELMQATRNGGIPTNTCFPTTEATSWAEDHIAITGILGIGRDKPYAIGGTFGSQFHIDEWGYPPIGIAICDCPSAGHDLVFLDYRQSGPQGEPEVVHVDQEGNYRITWLAPDFASFIRGLVNQEVFDDSQGYQQEQLETVRSAPFSPLLATLCQNITEINHIEQRIRHLAETIVQQEGFFALHADEHSHLLYGLQFWLYTKAHPHTTQEQFLQAYPGIIALASGFSTGGYAPDFISEWLHGHIEQGQIQPNSSMHLAFTPQAASALIAQFNAATASTPGL</sequence>
<dbReference type="SMART" id="SM00860">
    <property type="entry name" value="SMI1_KNR4"/>
    <property type="match status" value="1"/>
</dbReference>
<evidence type="ECO:0000313" key="2">
    <source>
        <dbReference type="EMBL" id="RUS66542.1"/>
    </source>
</evidence>
<dbReference type="InterPro" id="IPR037883">
    <property type="entry name" value="Knr4/Smi1-like_sf"/>
</dbReference>
<dbReference type="RefSeq" id="WP_126980027.1">
    <property type="nucleotide sequence ID" value="NZ_PQSP01000004.1"/>
</dbReference>
<name>A0A433SCS3_9BURK</name>
<evidence type="ECO:0000259" key="1">
    <source>
        <dbReference type="SMART" id="SM00860"/>
    </source>
</evidence>